<organism evidence="1 2">
    <name type="scientific">Streptococcus merionis</name>
    <dbReference type="NCBI Taxonomy" id="400065"/>
    <lineage>
        <taxon>Bacteria</taxon>
        <taxon>Bacillati</taxon>
        <taxon>Bacillota</taxon>
        <taxon>Bacilli</taxon>
        <taxon>Lactobacillales</taxon>
        <taxon>Streptococcaceae</taxon>
        <taxon>Streptococcus</taxon>
    </lineage>
</organism>
<dbReference type="OrthoDB" id="2223375at2"/>
<reference evidence="1 2" key="1">
    <citation type="submission" date="2017-06" db="EMBL/GenBank/DDBJ databases">
        <authorList>
            <consortium name="Pathogen Informatics"/>
        </authorList>
    </citation>
    <scope>NUCLEOTIDE SEQUENCE [LARGE SCALE GENOMIC DNA]</scope>
    <source>
        <strain evidence="1 2">NCTC13788</strain>
    </source>
</reference>
<dbReference type="Proteomes" id="UP000215185">
    <property type="component" value="Chromosome 1"/>
</dbReference>
<keyword evidence="2" id="KW-1185">Reference proteome</keyword>
<name>A0A239T184_9STRE</name>
<accession>A0A239T184</accession>
<evidence type="ECO:0000313" key="1">
    <source>
        <dbReference type="EMBL" id="SNU90583.1"/>
    </source>
</evidence>
<dbReference type="EMBL" id="LT906439">
    <property type="protein sequence ID" value="SNU90583.1"/>
    <property type="molecule type" value="Genomic_DNA"/>
</dbReference>
<evidence type="ECO:0000313" key="2">
    <source>
        <dbReference type="Proteomes" id="UP000215185"/>
    </source>
</evidence>
<dbReference type="AlphaFoldDB" id="A0A239T184"/>
<sequence length="136" mass="15838">MTRTPFTQKLLAQIYDANGFIILEDLENSLMGWDIADIKQRLAVWRSRGAISYKLDNETGELTNFKMRNKEIEEKEISEGKRLKLDTYFKQVLATQEIIEKATAKDSDRLKAMELQQKAMNKTPDQVFKELTEIYA</sequence>
<protein>
    <submittedName>
        <fullName evidence="1">Phage protein</fullName>
    </submittedName>
</protein>
<dbReference type="RefSeq" id="WP_018374010.1">
    <property type="nucleotide sequence ID" value="NZ_LT906439.1"/>
</dbReference>
<proteinExistence type="predicted"/>
<dbReference type="STRING" id="1123308.GCA_000380085_01467"/>
<gene>
    <name evidence="1" type="ORF">SAMEA4412692_01919</name>
</gene>
<dbReference type="KEGG" id="smen:SAMEA4412692_1919"/>